<dbReference type="InterPro" id="IPR036056">
    <property type="entry name" value="Fibrinogen-like_C"/>
</dbReference>
<evidence type="ECO:0000313" key="5">
    <source>
        <dbReference type="EMBL" id="PFX17164.1"/>
    </source>
</evidence>
<organism evidence="5 6">
    <name type="scientific">Stylophora pistillata</name>
    <name type="common">Smooth cauliflower coral</name>
    <dbReference type="NCBI Taxonomy" id="50429"/>
    <lineage>
        <taxon>Eukaryota</taxon>
        <taxon>Metazoa</taxon>
        <taxon>Cnidaria</taxon>
        <taxon>Anthozoa</taxon>
        <taxon>Hexacorallia</taxon>
        <taxon>Scleractinia</taxon>
        <taxon>Astrocoeniina</taxon>
        <taxon>Pocilloporidae</taxon>
        <taxon>Stylophora</taxon>
    </lineage>
</organism>
<feature type="domain" description="EGF-like" evidence="3">
    <location>
        <begin position="91"/>
        <end position="129"/>
    </location>
</feature>
<evidence type="ECO:0000313" key="6">
    <source>
        <dbReference type="Proteomes" id="UP000225706"/>
    </source>
</evidence>
<dbReference type="CDD" id="cd00054">
    <property type="entry name" value="EGF_CA"/>
    <property type="match status" value="1"/>
</dbReference>
<dbReference type="Pfam" id="PF00147">
    <property type="entry name" value="Fibrinogen_C"/>
    <property type="match status" value="1"/>
</dbReference>
<dbReference type="FunFam" id="3.90.215.10:FF:000001">
    <property type="entry name" value="Tenascin isoform 1"/>
    <property type="match status" value="1"/>
</dbReference>
<dbReference type="PANTHER" id="PTHR19143">
    <property type="entry name" value="FIBRINOGEN/TENASCIN/ANGIOPOEITIN"/>
    <property type="match status" value="1"/>
</dbReference>
<dbReference type="InterPro" id="IPR020837">
    <property type="entry name" value="Fibrinogen_CS"/>
</dbReference>
<evidence type="ECO:0000256" key="1">
    <source>
        <dbReference type="ARBA" id="ARBA00023157"/>
    </source>
</evidence>
<dbReference type="PROSITE" id="PS50026">
    <property type="entry name" value="EGF_3"/>
    <property type="match status" value="1"/>
</dbReference>
<dbReference type="NCBIfam" id="NF040941">
    <property type="entry name" value="GGGWT_bact"/>
    <property type="match status" value="1"/>
</dbReference>
<gene>
    <name evidence="5" type="primary">FCN1</name>
    <name evidence="5" type="ORF">AWC38_SpisGene18527</name>
</gene>
<evidence type="ECO:0000259" key="4">
    <source>
        <dbReference type="PROSITE" id="PS51406"/>
    </source>
</evidence>
<comment type="caution">
    <text evidence="5">The sequence shown here is derived from an EMBL/GenBank/DDBJ whole genome shotgun (WGS) entry which is preliminary data.</text>
</comment>
<dbReference type="CDD" id="cd00087">
    <property type="entry name" value="FReD"/>
    <property type="match status" value="1"/>
</dbReference>
<dbReference type="Proteomes" id="UP000225706">
    <property type="component" value="Unassembled WGS sequence"/>
</dbReference>
<dbReference type="GO" id="GO:0005615">
    <property type="term" value="C:extracellular space"/>
    <property type="evidence" value="ECO:0007669"/>
    <property type="project" value="TreeGrafter"/>
</dbReference>
<dbReference type="PROSITE" id="PS51406">
    <property type="entry name" value="FIBRINOGEN_C_2"/>
    <property type="match status" value="1"/>
</dbReference>
<proteinExistence type="predicted"/>
<dbReference type="InterPro" id="IPR050373">
    <property type="entry name" value="Fibrinogen_C-term_domain"/>
</dbReference>
<evidence type="ECO:0000256" key="2">
    <source>
        <dbReference type="PROSITE-ProRule" id="PRU00076"/>
    </source>
</evidence>
<feature type="domain" description="Fibrinogen C-terminal" evidence="4">
    <location>
        <begin position="128"/>
        <end position="318"/>
    </location>
</feature>
<dbReference type="SMART" id="SM00186">
    <property type="entry name" value="FBG"/>
    <property type="match status" value="1"/>
</dbReference>
<keyword evidence="1 2" id="KW-1015">Disulfide bond</keyword>
<dbReference type="PROSITE" id="PS00022">
    <property type="entry name" value="EGF_1"/>
    <property type="match status" value="1"/>
</dbReference>
<dbReference type="OrthoDB" id="5967277at2759"/>
<dbReference type="SUPFAM" id="SSF56496">
    <property type="entry name" value="Fibrinogen C-terminal domain-like"/>
    <property type="match status" value="1"/>
</dbReference>
<feature type="disulfide bond" evidence="2">
    <location>
        <begin position="100"/>
        <end position="117"/>
    </location>
</feature>
<dbReference type="AlphaFoldDB" id="A0A2B4RFM2"/>
<dbReference type="Gene3D" id="2.10.25.10">
    <property type="entry name" value="Laminin"/>
    <property type="match status" value="1"/>
</dbReference>
<dbReference type="PROSITE" id="PS00514">
    <property type="entry name" value="FIBRINOGEN_C_1"/>
    <property type="match status" value="1"/>
</dbReference>
<dbReference type="EMBL" id="LSMT01000492">
    <property type="protein sequence ID" value="PFX17164.1"/>
    <property type="molecule type" value="Genomic_DNA"/>
</dbReference>
<dbReference type="InterPro" id="IPR002181">
    <property type="entry name" value="Fibrinogen_a/b/g_C_dom"/>
</dbReference>
<keyword evidence="6" id="KW-1185">Reference proteome</keyword>
<sequence length="405" mass="46048">MAWLGFGEDCRSIIFRNPIQNMAMEDRVIRKMEVPNEGSCRVMCYLEPDCVSINVGPVARGNQKCELNNATQENHAPFLLVNKPAYTYFAIENRCSSSPCLNDGTCQAGFTSKGFRCACRDEFTGQNCQFQAMKKTCAEIYNEGEKRDGIYTLKPDNLTAFDVFCDQTTAGGGWTVFQKRLNGSVDFYRCWNDYKHGFGDLHGEFWLGLDKIHRLTSNNNFRLRVDLHDFEGNIRHAEYNLFGVMNDNDKYKLILGSYSGNAGDSLGWHRNRSFTTKDQDNDNHQGHNCANKFKGAWWYNKCHESNLNGLYLRGNHTSHGEDQELMAVEGNRKMTGELDMNNKMIKDLALPTNEHDAVTVKFCSDCYIDKAEEHRLMKYTGNEFDGKNKKIINLTSSTTGSNAAN</sequence>
<keyword evidence="2" id="KW-0245">EGF-like domain</keyword>
<dbReference type="SUPFAM" id="SSF57196">
    <property type="entry name" value="EGF/Laminin"/>
    <property type="match status" value="1"/>
</dbReference>
<comment type="caution">
    <text evidence="2">Lacks conserved residue(s) required for the propagation of feature annotation.</text>
</comment>
<dbReference type="FunFam" id="2.10.25.10:FF:000610">
    <property type="entry name" value="protein HEG homolog 1 isoform X1"/>
    <property type="match status" value="1"/>
</dbReference>
<dbReference type="Gene3D" id="3.90.215.10">
    <property type="entry name" value="Gamma Fibrinogen, chain A, domain 1"/>
    <property type="match status" value="1"/>
</dbReference>
<feature type="disulfide bond" evidence="2">
    <location>
        <begin position="119"/>
        <end position="128"/>
    </location>
</feature>
<reference evidence="6" key="1">
    <citation type="journal article" date="2017" name="bioRxiv">
        <title>Comparative analysis of the genomes of Stylophora pistillata and Acropora digitifera provides evidence for extensive differences between species of corals.</title>
        <authorList>
            <person name="Voolstra C.R."/>
            <person name="Li Y."/>
            <person name="Liew Y.J."/>
            <person name="Baumgarten S."/>
            <person name="Zoccola D."/>
            <person name="Flot J.-F."/>
            <person name="Tambutte S."/>
            <person name="Allemand D."/>
            <person name="Aranda M."/>
        </authorList>
    </citation>
    <scope>NUCLEOTIDE SEQUENCE [LARGE SCALE GENOMIC DNA]</scope>
</reference>
<name>A0A2B4RFM2_STYPI</name>
<dbReference type="InterPro" id="IPR014716">
    <property type="entry name" value="Fibrinogen_a/b/g_C_1"/>
</dbReference>
<evidence type="ECO:0000259" key="3">
    <source>
        <dbReference type="PROSITE" id="PS50026"/>
    </source>
</evidence>
<protein>
    <submittedName>
        <fullName evidence="5">Ficolin-1</fullName>
    </submittedName>
</protein>
<dbReference type="SMART" id="SM00181">
    <property type="entry name" value="EGF"/>
    <property type="match status" value="1"/>
</dbReference>
<accession>A0A2B4RFM2</accession>
<dbReference type="InterPro" id="IPR000742">
    <property type="entry name" value="EGF"/>
</dbReference>